<comment type="caution">
    <text evidence="1">The sequence shown here is derived from an EMBL/GenBank/DDBJ whole genome shotgun (WGS) entry which is preliminary data.</text>
</comment>
<dbReference type="EMBL" id="BART01036380">
    <property type="protein sequence ID" value="GAH10386.1"/>
    <property type="molecule type" value="Genomic_DNA"/>
</dbReference>
<sequence>MQYTRITDFRKGLNTFYSPYDLPDGAFQKFENINNLKLGRIEKTKGLLNKSAQFTINLTSTPQGQGFFSYRTEYDGSSVQNSTLWWLIFANITTSDWRLKREDAADGTGGGF</sequence>
<gene>
    <name evidence="1" type="ORF">S01H4_61379</name>
</gene>
<reference evidence="1" key="1">
    <citation type="journal article" date="2014" name="Front. Microbiol.">
        <title>High frequency of phylogenetically diverse reductive dehalogenase-homologous genes in deep subseafloor sedimentary metagenomes.</title>
        <authorList>
            <person name="Kawai M."/>
            <person name="Futagami T."/>
            <person name="Toyoda A."/>
            <person name="Takaki Y."/>
            <person name="Nishi S."/>
            <person name="Hori S."/>
            <person name="Arai W."/>
            <person name="Tsubouchi T."/>
            <person name="Morono Y."/>
            <person name="Uchiyama I."/>
            <person name="Ito T."/>
            <person name="Fujiyama A."/>
            <person name="Inagaki F."/>
            <person name="Takami H."/>
        </authorList>
    </citation>
    <scope>NUCLEOTIDE SEQUENCE</scope>
    <source>
        <strain evidence="1">Expedition CK06-06</strain>
    </source>
</reference>
<proteinExistence type="predicted"/>
<dbReference type="AlphaFoldDB" id="X1CPQ3"/>
<evidence type="ECO:0000313" key="1">
    <source>
        <dbReference type="EMBL" id="GAH10386.1"/>
    </source>
</evidence>
<protein>
    <submittedName>
        <fullName evidence="1">Uncharacterized protein</fullName>
    </submittedName>
</protein>
<feature type="non-terminal residue" evidence="1">
    <location>
        <position position="112"/>
    </location>
</feature>
<organism evidence="1">
    <name type="scientific">marine sediment metagenome</name>
    <dbReference type="NCBI Taxonomy" id="412755"/>
    <lineage>
        <taxon>unclassified sequences</taxon>
        <taxon>metagenomes</taxon>
        <taxon>ecological metagenomes</taxon>
    </lineage>
</organism>
<accession>X1CPQ3</accession>
<name>X1CPQ3_9ZZZZ</name>